<dbReference type="Proteomes" id="UP000616769">
    <property type="component" value="Unassembled WGS sequence"/>
</dbReference>
<dbReference type="VEuPathDB" id="VectorBase:SSCA002204"/>
<accession>A0A132AI53</accession>
<organism evidence="2 3">
    <name type="scientific">Sarcoptes scabiei</name>
    <name type="common">Itch mite</name>
    <name type="synonym">Acarus scabiei</name>
    <dbReference type="NCBI Taxonomy" id="52283"/>
    <lineage>
        <taxon>Eukaryota</taxon>
        <taxon>Metazoa</taxon>
        <taxon>Ecdysozoa</taxon>
        <taxon>Arthropoda</taxon>
        <taxon>Chelicerata</taxon>
        <taxon>Arachnida</taxon>
        <taxon>Acari</taxon>
        <taxon>Acariformes</taxon>
        <taxon>Sarcoptiformes</taxon>
        <taxon>Astigmata</taxon>
        <taxon>Psoroptidia</taxon>
        <taxon>Sarcoptoidea</taxon>
        <taxon>Sarcoptidae</taxon>
        <taxon>Sarcoptinae</taxon>
        <taxon>Sarcoptes</taxon>
    </lineage>
</organism>
<proteinExistence type="predicted"/>
<dbReference type="EMBL" id="JXLN01014557">
    <property type="protein sequence ID" value="KPM10130.1"/>
    <property type="molecule type" value="Genomic_DNA"/>
</dbReference>
<sequence length="298" mass="34206">MQQNFVKQLLHQRRSALAFDQWRPSDNVLTRVQHKQQYSNWESSLKQAMAAVALVASSPARKVFKNSSNEEKKRTQNIVINESSSETLTNCQEKSDKAKRFPEMRSISSSSKTGIEFNHNFTDRKNMNSLHEDNETKDSFFTAKKLKFEQSNVTVSNEFKSDDCTESMERKTKPFEFANQKQSNALASKLSIKESTTMTSIQTKKWRRNVLVENDEDYDTDETDEIKDGDKDDDNEMGDESDIVQEDSLENLKQSKRAKLDIKLVDDEAMNIRTVIQRNSDDLGSDVDGKSEENTANI</sequence>
<gene>
    <name evidence="2" type="ORF">QR98_0086800</name>
</gene>
<feature type="region of interest" description="Disordered" evidence="1">
    <location>
        <begin position="86"/>
        <end position="120"/>
    </location>
</feature>
<reference evidence="2 3" key="1">
    <citation type="journal article" date="2015" name="Parasit. Vectors">
        <title>Draft genome of the scabies mite.</title>
        <authorList>
            <person name="Rider S.D.Jr."/>
            <person name="Morgan M.S."/>
            <person name="Arlian L.G."/>
        </authorList>
    </citation>
    <scope>NUCLEOTIDE SEQUENCE [LARGE SCALE GENOMIC DNA]</scope>
    <source>
        <strain evidence="2">Arlian Lab</strain>
    </source>
</reference>
<feature type="compositionally biased region" description="Acidic residues" evidence="1">
    <location>
        <begin position="215"/>
        <end position="249"/>
    </location>
</feature>
<feature type="compositionally biased region" description="Basic and acidic residues" evidence="1">
    <location>
        <begin position="287"/>
        <end position="298"/>
    </location>
</feature>
<name>A0A132AI53_SARSC</name>
<evidence type="ECO:0000313" key="3">
    <source>
        <dbReference type="Proteomes" id="UP000616769"/>
    </source>
</evidence>
<evidence type="ECO:0000256" key="1">
    <source>
        <dbReference type="SAM" id="MobiDB-lite"/>
    </source>
</evidence>
<feature type="compositionally biased region" description="Basic and acidic residues" evidence="1">
    <location>
        <begin position="93"/>
        <end position="103"/>
    </location>
</feature>
<feature type="region of interest" description="Disordered" evidence="1">
    <location>
        <begin position="215"/>
        <end position="250"/>
    </location>
</feature>
<comment type="caution">
    <text evidence="2">The sequence shown here is derived from an EMBL/GenBank/DDBJ whole genome shotgun (WGS) entry which is preliminary data.</text>
</comment>
<protein>
    <submittedName>
        <fullName evidence="2">Uncharacterized protein</fullName>
    </submittedName>
</protein>
<evidence type="ECO:0000313" key="2">
    <source>
        <dbReference type="EMBL" id="KPM10130.1"/>
    </source>
</evidence>
<dbReference type="OrthoDB" id="10029800at2759"/>
<feature type="region of interest" description="Disordered" evidence="1">
    <location>
        <begin position="275"/>
        <end position="298"/>
    </location>
</feature>
<dbReference type="AlphaFoldDB" id="A0A132AI53"/>